<dbReference type="InterPro" id="IPR037185">
    <property type="entry name" value="EmrE-like"/>
</dbReference>
<sequence>MKNSPNKETAVLALVAAGVIGGLMPIFSKIILRELPPLTVLFLSVTLMLVVLVPIMRRDLPQVYLYRKSLLKFGFLWLANIALFIIGVNFTTAIASQVLYAGVPLLVFVLHYFVSREKTEVSQAAGVLLGFIGMVLFLVGSFQRTADFGSFTGNIIIFVASLSWATYLVYSKRLGQNVRPIILTTGSAIIAWVGSGILMVMLERFTGLEKLRILSLGGWLSLAFIVLFVRVAMIFLFNWGIKYGSPVVAGSMVYISLLTTGALTTVILGEHITTRFVLGAILVLTGVFFTSTLPLLQKRRVR</sequence>
<comment type="subcellular location">
    <subcellularLocation>
        <location evidence="1">Cell membrane</location>
        <topology evidence="1">Multi-pass membrane protein</topology>
    </subcellularLocation>
</comment>
<dbReference type="Proteomes" id="UP000034854">
    <property type="component" value="Unassembled WGS sequence"/>
</dbReference>
<dbReference type="InterPro" id="IPR050638">
    <property type="entry name" value="AA-Vitamin_Transporters"/>
</dbReference>
<dbReference type="InterPro" id="IPR000620">
    <property type="entry name" value="EamA_dom"/>
</dbReference>
<gene>
    <name evidence="8" type="ORF">UU34_C0015G0002</name>
</gene>
<dbReference type="EMBL" id="LCAG01000015">
    <property type="protein sequence ID" value="KKR86407.1"/>
    <property type="molecule type" value="Genomic_DNA"/>
</dbReference>
<dbReference type="AlphaFoldDB" id="A0A0G0XF97"/>
<evidence type="ECO:0000256" key="4">
    <source>
        <dbReference type="ARBA" id="ARBA00022989"/>
    </source>
</evidence>
<keyword evidence="4 6" id="KW-1133">Transmembrane helix</keyword>
<evidence type="ECO:0000256" key="2">
    <source>
        <dbReference type="ARBA" id="ARBA00022475"/>
    </source>
</evidence>
<evidence type="ECO:0000256" key="6">
    <source>
        <dbReference type="SAM" id="Phobius"/>
    </source>
</evidence>
<evidence type="ECO:0000313" key="9">
    <source>
        <dbReference type="Proteomes" id="UP000034854"/>
    </source>
</evidence>
<feature type="domain" description="EamA" evidence="7">
    <location>
        <begin position="10"/>
        <end position="138"/>
    </location>
</feature>
<dbReference type="PANTHER" id="PTHR32322:SF18">
    <property type="entry name" value="S-ADENOSYLMETHIONINE_S-ADENOSYLHOMOCYSTEINE TRANSPORTER"/>
    <property type="match status" value="1"/>
</dbReference>
<comment type="caution">
    <text evidence="8">The sequence shown here is derived from an EMBL/GenBank/DDBJ whole genome shotgun (WGS) entry which is preliminary data.</text>
</comment>
<evidence type="ECO:0000259" key="7">
    <source>
        <dbReference type="Pfam" id="PF00892"/>
    </source>
</evidence>
<feature type="transmembrane region" description="Helical" evidence="6">
    <location>
        <begin position="248"/>
        <end position="269"/>
    </location>
</feature>
<keyword evidence="3 6" id="KW-0812">Transmembrane</keyword>
<feature type="transmembrane region" description="Helical" evidence="6">
    <location>
        <begin position="148"/>
        <end position="169"/>
    </location>
</feature>
<keyword evidence="2" id="KW-1003">Cell membrane</keyword>
<name>A0A0G0XF97_9BACT</name>
<feature type="transmembrane region" description="Helical" evidence="6">
    <location>
        <begin position="121"/>
        <end position="142"/>
    </location>
</feature>
<dbReference type="GO" id="GO:0005886">
    <property type="term" value="C:plasma membrane"/>
    <property type="evidence" value="ECO:0007669"/>
    <property type="project" value="UniProtKB-SubCell"/>
</dbReference>
<feature type="transmembrane region" description="Helical" evidence="6">
    <location>
        <begin position="213"/>
        <end position="236"/>
    </location>
</feature>
<dbReference type="SUPFAM" id="SSF103481">
    <property type="entry name" value="Multidrug resistance efflux transporter EmrE"/>
    <property type="match status" value="2"/>
</dbReference>
<dbReference type="Pfam" id="PF00892">
    <property type="entry name" value="EamA"/>
    <property type="match status" value="2"/>
</dbReference>
<keyword evidence="5 6" id="KW-0472">Membrane</keyword>
<evidence type="ECO:0000256" key="1">
    <source>
        <dbReference type="ARBA" id="ARBA00004651"/>
    </source>
</evidence>
<accession>A0A0G0XF97</accession>
<feature type="transmembrane region" description="Helical" evidence="6">
    <location>
        <begin position="275"/>
        <end position="296"/>
    </location>
</feature>
<feature type="transmembrane region" description="Helical" evidence="6">
    <location>
        <begin position="181"/>
        <end position="201"/>
    </location>
</feature>
<reference evidence="8 9" key="1">
    <citation type="journal article" date="2015" name="Nature">
        <title>rRNA introns, odd ribosomes, and small enigmatic genomes across a large radiation of phyla.</title>
        <authorList>
            <person name="Brown C.T."/>
            <person name="Hug L.A."/>
            <person name="Thomas B.C."/>
            <person name="Sharon I."/>
            <person name="Castelle C.J."/>
            <person name="Singh A."/>
            <person name="Wilkins M.J."/>
            <person name="Williams K.H."/>
            <person name="Banfield J.F."/>
        </authorList>
    </citation>
    <scope>NUCLEOTIDE SEQUENCE [LARGE SCALE GENOMIC DNA]</scope>
</reference>
<feature type="transmembrane region" description="Helical" evidence="6">
    <location>
        <begin position="12"/>
        <end position="32"/>
    </location>
</feature>
<protein>
    <recommendedName>
        <fullName evidence="7">EamA domain-containing protein</fullName>
    </recommendedName>
</protein>
<proteinExistence type="predicted"/>
<evidence type="ECO:0000256" key="3">
    <source>
        <dbReference type="ARBA" id="ARBA00022692"/>
    </source>
</evidence>
<dbReference type="PANTHER" id="PTHR32322">
    <property type="entry name" value="INNER MEMBRANE TRANSPORTER"/>
    <property type="match status" value="1"/>
</dbReference>
<evidence type="ECO:0000313" key="8">
    <source>
        <dbReference type="EMBL" id="KKR86407.1"/>
    </source>
</evidence>
<feature type="transmembrane region" description="Helical" evidence="6">
    <location>
        <begin position="69"/>
        <end position="88"/>
    </location>
</feature>
<feature type="transmembrane region" description="Helical" evidence="6">
    <location>
        <begin position="38"/>
        <end position="57"/>
    </location>
</feature>
<evidence type="ECO:0000256" key="5">
    <source>
        <dbReference type="ARBA" id="ARBA00023136"/>
    </source>
</evidence>
<organism evidence="8 9">
    <name type="scientific">Candidatus Curtissbacteria bacterium GW2011_GWA1_41_11</name>
    <dbReference type="NCBI Taxonomy" id="1618409"/>
    <lineage>
        <taxon>Bacteria</taxon>
        <taxon>Candidatus Curtissiibacteriota</taxon>
    </lineage>
</organism>
<feature type="transmembrane region" description="Helical" evidence="6">
    <location>
        <begin position="94"/>
        <end position="114"/>
    </location>
</feature>
<feature type="domain" description="EamA" evidence="7">
    <location>
        <begin position="152"/>
        <end position="291"/>
    </location>
</feature>